<dbReference type="PANTHER" id="PTHR43000">
    <property type="entry name" value="DTDP-D-GLUCOSE 4,6-DEHYDRATASE-RELATED"/>
    <property type="match status" value="1"/>
</dbReference>
<sequence length="363" mass="40042">MESLEVVPFGGIYKGLRVLVTGHTGFKGSWLALWLARLGANVTGISLDPATTPNHWNAITQCATDIRVDIRDLDATIRGIQSCEPDIVFHLAAQTLVRESYEQPLTSWSTNVMGTANVLEACRRTPSVRAIVAATTDKVYANQEWDWGYRENDRLGGHDPYSASKAAVELVADSYQKSYFHLDGSPLLATVRAGNVFGGGDWALGRLIPDVVRACLTNGSLEIRSPMSVRPWQHVLECLSGYLMLGRRLLNGDVSCASAWNFGPPATDCRTVLGLLELMKSYWPELSWTASTTPGPHEAAMLSLDCSKAHRQLGWAPTLRLHEALALTTQWYRHFYEAGATVSEAQLDYYVNAAQQRNCAWNV</sequence>
<evidence type="ECO:0000256" key="1">
    <source>
        <dbReference type="ARBA" id="ARBA00005125"/>
    </source>
</evidence>
<feature type="domain" description="NAD-dependent epimerase/dehydratase" evidence="3">
    <location>
        <begin position="18"/>
        <end position="248"/>
    </location>
</feature>
<dbReference type="NCBIfam" id="TIGR02622">
    <property type="entry name" value="CDP_4_6_dhtase"/>
    <property type="match status" value="1"/>
</dbReference>
<dbReference type="SUPFAM" id="SSF51735">
    <property type="entry name" value="NAD(P)-binding Rossmann-fold domains"/>
    <property type="match status" value="1"/>
</dbReference>
<organism evidence="4 5">
    <name type="scientific">Achromobacter piechaudii</name>
    <dbReference type="NCBI Taxonomy" id="72556"/>
    <lineage>
        <taxon>Bacteria</taxon>
        <taxon>Pseudomonadati</taxon>
        <taxon>Pseudomonadota</taxon>
        <taxon>Betaproteobacteria</taxon>
        <taxon>Burkholderiales</taxon>
        <taxon>Alcaligenaceae</taxon>
        <taxon>Achromobacter</taxon>
    </lineage>
</organism>
<dbReference type="Proteomes" id="UP000494105">
    <property type="component" value="Unassembled WGS sequence"/>
</dbReference>
<protein>
    <submittedName>
        <fullName evidence="4">CDP-glucose 4,6-dehydratase</fullName>
        <ecNumber evidence="4">4.2.1.45</ecNumber>
    </submittedName>
</protein>
<evidence type="ECO:0000313" key="4">
    <source>
        <dbReference type="EMBL" id="CAB3920935.1"/>
    </source>
</evidence>
<dbReference type="GO" id="GO:0047733">
    <property type="term" value="F:CDP-glucose 4,6-dehydratase activity"/>
    <property type="evidence" value="ECO:0007669"/>
    <property type="project" value="UniProtKB-EC"/>
</dbReference>
<dbReference type="Gene3D" id="3.90.25.10">
    <property type="entry name" value="UDP-galactose 4-epimerase, domain 1"/>
    <property type="match status" value="1"/>
</dbReference>
<dbReference type="EMBL" id="CADILD010000004">
    <property type="protein sequence ID" value="CAB3920935.1"/>
    <property type="molecule type" value="Genomic_DNA"/>
</dbReference>
<name>A0A6S7ESK8_9BURK</name>
<dbReference type="Pfam" id="PF01370">
    <property type="entry name" value="Epimerase"/>
    <property type="match status" value="1"/>
</dbReference>
<dbReference type="AlphaFoldDB" id="A0A6S7ESK8"/>
<dbReference type="InterPro" id="IPR001509">
    <property type="entry name" value="Epimerase_deHydtase"/>
</dbReference>
<accession>A0A6S7ESK8</accession>
<keyword evidence="4" id="KW-0456">Lyase</keyword>
<reference evidence="4 5" key="1">
    <citation type="submission" date="2020-04" db="EMBL/GenBank/DDBJ databases">
        <authorList>
            <person name="De Canck E."/>
        </authorList>
    </citation>
    <scope>NUCLEOTIDE SEQUENCE [LARGE SCALE GENOMIC DNA]</scope>
    <source>
        <strain evidence="4 5">LMG 1861</strain>
    </source>
</reference>
<gene>
    <name evidence="4" type="primary">rfbG</name>
    <name evidence="4" type="ORF">LMG1861_05401</name>
</gene>
<comment type="pathway">
    <text evidence="1">Bacterial outer membrane biogenesis; LPS O-antigen biosynthesis.</text>
</comment>
<dbReference type="InterPro" id="IPR013445">
    <property type="entry name" value="CDP_4_6_deHydtase"/>
</dbReference>
<proteinExistence type="inferred from homology"/>
<dbReference type="Gene3D" id="3.40.50.720">
    <property type="entry name" value="NAD(P)-binding Rossmann-like Domain"/>
    <property type="match status" value="1"/>
</dbReference>
<evidence type="ECO:0000256" key="2">
    <source>
        <dbReference type="ARBA" id="ARBA00007637"/>
    </source>
</evidence>
<evidence type="ECO:0000313" key="5">
    <source>
        <dbReference type="Proteomes" id="UP000494105"/>
    </source>
</evidence>
<dbReference type="InterPro" id="IPR036291">
    <property type="entry name" value="NAD(P)-bd_dom_sf"/>
</dbReference>
<dbReference type="RefSeq" id="WP_175129977.1">
    <property type="nucleotide sequence ID" value="NZ_CADILD010000004.1"/>
</dbReference>
<evidence type="ECO:0000259" key="3">
    <source>
        <dbReference type="Pfam" id="PF01370"/>
    </source>
</evidence>
<dbReference type="EC" id="4.2.1.45" evidence="4"/>
<comment type="similarity">
    <text evidence="2">Belongs to the NAD(P)-dependent epimerase/dehydratase family.</text>
</comment>